<accession>A0A4U5NF00</accession>
<reference evidence="2" key="2">
    <citation type="journal article" date="2015" name="Genome Biol.">
        <title>Comparative genomics of Steinernema reveals deeply conserved gene regulatory networks.</title>
        <authorList>
            <person name="Dillman A.R."/>
            <person name="Macchietto M."/>
            <person name="Porter C.F."/>
            <person name="Rogers A."/>
            <person name="Williams B."/>
            <person name="Antoshechkin I."/>
            <person name="Lee M.M."/>
            <person name="Goodwin Z."/>
            <person name="Lu X."/>
            <person name="Lewis E.E."/>
            <person name="Goodrich-Blair H."/>
            <person name="Stock S.P."/>
            <person name="Adams B.J."/>
            <person name="Sternberg P.W."/>
            <person name="Mortazavi A."/>
        </authorList>
    </citation>
    <scope>NUCLEOTIDE SEQUENCE [LARGE SCALE GENOMIC DNA]</scope>
    <source>
        <strain evidence="2">ALL</strain>
    </source>
</reference>
<reference evidence="2" key="3">
    <citation type="journal article" date="2019" name="G3 (Bethesda)">
        <title>Hybrid Assembly of the Genome of the Entomopathogenic Nematode Steinernema carpocapsae Identifies the X-Chromosome.</title>
        <authorList>
            <person name="Serra L."/>
            <person name="Macchietto M."/>
            <person name="Macias-Munoz A."/>
            <person name="McGill C.J."/>
            <person name="Rodriguez I.M."/>
            <person name="Rodriguez B."/>
            <person name="Murad R."/>
            <person name="Mortazavi A."/>
        </authorList>
    </citation>
    <scope>NUCLEOTIDE SEQUENCE</scope>
    <source>
        <strain evidence="2">ALL</strain>
    </source>
</reference>
<evidence type="ECO:0000256" key="1">
    <source>
        <dbReference type="ARBA" id="ARBA00023002"/>
    </source>
</evidence>
<dbReference type="Pfam" id="PF13561">
    <property type="entry name" value="adh_short_C2"/>
    <property type="match status" value="1"/>
</dbReference>
<dbReference type="InterPro" id="IPR036291">
    <property type="entry name" value="NAD(P)-bd_dom_sf"/>
</dbReference>
<dbReference type="GO" id="GO:0008202">
    <property type="term" value="P:steroid metabolic process"/>
    <property type="evidence" value="ECO:0007669"/>
    <property type="project" value="TreeGrafter"/>
</dbReference>
<dbReference type="Gene3D" id="3.40.50.720">
    <property type="entry name" value="NAD(P)-binding Rossmann-like Domain"/>
    <property type="match status" value="1"/>
</dbReference>
<dbReference type="EMBL" id="AZBU02000004">
    <property type="protein sequence ID" value="TKR81236.1"/>
    <property type="molecule type" value="Genomic_DNA"/>
</dbReference>
<evidence type="ECO:0000313" key="2">
    <source>
        <dbReference type="EMBL" id="TKR81236.1"/>
    </source>
</evidence>
<proteinExistence type="predicted"/>
<dbReference type="PROSITE" id="PS00061">
    <property type="entry name" value="ADH_SHORT"/>
    <property type="match status" value="1"/>
</dbReference>
<dbReference type="SUPFAM" id="SSF51735">
    <property type="entry name" value="NAD(P)-binding Rossmann-fold domains"/>
    <property type="match status" value="1"/>
</dbReference>
<dbReference type="AlphaFoldDB" id="A0A4U5NF00"/>
<name>A0A4U5NF00_STECR</name>
<dbReference type="PRINTS" id="PR00081">
    <property type="entry name" value="GDHRDH"/>
</dbReference>
<gene>
    <name evidence="2" type="ORF">L596_015141</name>
</gene>
<sequence>MLLLLFVAAIAGFIVWRYKREQLKINNLKSKAVLVTGCDSGFGRHFALKCLREGMPVYATCLTEQSKQELTDSTRLHPGRLHAFVMDVTSEESVQEGRRFVEKTCGAYKGLHGIVNNAGIASNTALDDWLSLEDYRKVVEVNTFGVILVTQTFKDLVKKTKHCYDIQRPNRDHRKYLRPRGTSGFGPYTVSKHAVEGYCDVIRSELANFGVRVAIIEPGFFQTPMTDPKRVTQQFQTLWDKTSPEIREEYGEKFFKAYQEKAGQMMDQFSSSHPEWVVEAYFHAISAKHPRERYQVGWDANLLFIPLSFLPAGIQTAVMNAAQRFGGFPLPYAVERKLI</sequence>
<dbReference type="InterPro" id="IPR020904">
    <property type="entry name" value="Sc_DH/Rdtase_CS"/>
</dbReference>
<keyword evidence="1" id="KW-0560">Oxidoreductase</keyword>
<dbReference type="PANTHER" id="PTHR43313">
    <property type="entry name" value="SHORT-CHAIN DEHYDROGENASE/REDUCTASE FAMILY 9C"/>
    <property type="match status" value="1"/>
</dbReference>
<dbReference type="PANTHER" id="PTHR43313:SF7">
    <property type="entry name" value="17-BETA-HYDROXYSTEROID DEHYDROGENASE TYPE 6"/>
    <property type="match status" value="1"/>
</dbReference>
<dbReference type="OrthoDB" id="2102561at2759"/>
<dbReference type="STRING" id="34508.A0A4U5NF00"/>
<comment type="caution">
    <text evidence="2">The sequence shown here is derived from an EMBL/GenBank/DDBJ whole genome shotgun (WGS) entry which is preliminary data.</text>
</comment>
<organism evidence="2">
    <name type="scientific">Steinernema carpocapsae</name>
    <name type="common">Entomopathogenic nematode</name>
    <dbReference type="NCBI Taxonomy" id="34508"/>
    <lineage>
        <taxon>Eukaryota</taxon>
        <taxon>Metazoa</taxon>
        <taxon>Ecdysozoa</taxon>
        <taxon>Nematoda</taxon>
        <taxon>Chromadorea</taxon>
        <taxon>Rhabditida</taxon>
        <taxon>Tylenchina</taxon>
        <taxon>Panagrolaimomorpha</taxon>
        <taxon>Strongyloidoidea</taxon>
        <taxon>Steinernematidae</taxon>
        <taxon>Steinernema</taxon>
    </lineage>
</organism>
<dbReference type="InterPro" id="IPR002347">
    <property type="entry name" value="SDR_fam"/>
</dbReference>
<reference evidence="2" key="1">
    <citation type="submission" date="2013-11" db="EMBL/GenBank/DDBJ databases">
        <authorList>
            <person name="Sternberg P."/>
            <person name="Dillman A."/>
            <person name="Macchietto M."/>
        </authorList>
    </citation>
    <scope>NUCLEOTIDE SEQUENCE</scope>
    <source>
        <strain evidence="2">ALL</strain>
    </source>
</reference>
<protein>
    <submittedName>
        <fullName evidence="2">Uncharacterized protein</fullName>
    </submittedName>
</protein>
<dbReference type="GO" id="GO:0016491">
    <property type="term" value="F:oxidoreductase activity"/>
    <property type="evidence" value="ECO:0007669"/>
    <property type="project" value="UniProtKB-KW"/>
</dbReference>